<organism evidence="5 6">
    <name type="scientific">Candidimonas nitroreducens</name>
    <dbReference type="NCBI Taxonomy" id="683354"/>
    <lineage>
        <taxon>Bacteria</taxon>
        <taxon>Pseudomonadati</taxon>
        <taxon>Pseudomonadota</taxon>
        <taxon>Betaproteobacteria</taxon>
        <taxon>Burkholderiales</taxon>
        <taxon>Alcaligenaceae</taxon>
        <taxon>Candidimonas</taxon>
    </lineage>
</organism>
<proteinExistence type="inferred from homology"/>
<keyword evidence="3" id="KW-0520">NAD</keyword>
<protein>
    <submittedName>
        <fullName evidence="5">NAD-dependent dehydratase</fullName>
    </submittedName>
</protein>
<evidence type="ECO:0000259" key="4">
    <source>
        <dbReference type="Pfam" id="PF01370"/>
    </source>
</evidence>
<dbReference type="Pfam" id="PF01370">
    <property type="entry name" value="Epimerase"/>
    <property type="match status" value="1"/>
</dbReference>
<dbReference type="Gene3D" id="3.40.50.720">
    <property type="entry name" value="NAD(P)-binding Rossmann-like Domain"/>
    <property type="match status" value="1"/>
</dbReference>
<dbReference type="OrthoDB" id="8770295at2"/>
<dbReference type="GO" id="GO:0016491">
    <property type="term" value="F:oxidoreductase activity"/>
    <property type="evidence" value="ECO:0007669"/>
    <property type="project" value="UniProtKB-KW"/>
</dbReference>
<evidence type="ECO:0000256" key="1">
    <source>
        <dbReference type="ARBA" id="ARBA00007637"/>
    </source>
</evidence>
<dbReference type="Proteomes" id="UP000214603">
    <property type="component" value="Unassembled WGS sequence"/>
</dbReference>
<evidence type="ECO:0000256" key="3">
    <source>
        <dbReference type="ARBA" id="ARBA00023027"/>
    </source>
</evidence>
<keyword evidence="2" id="KW-0560">Oxidoreductase</keyword>
<dbReference type="PANTHER" id="PTHR43103">
    <property type="entry name" value="NUCLEOSIDE-DIPHOSPHATE-SUGAR EPIMERASE"/>
    <property type="match status" value="1"/>
</dbReference>
<reference evidence="6" key="1">
    <citation type="submission" date="2017-06" db="EMBL/GenBank/DDBJ databases">
        <title>Herbaspirillum phytohormonus sp. nov., isolated from the root nodule of Robinia pseudoacacia in lead-zinc mine.</title>
        <authorList>
            <person name="Fan M."/>
            <person name="Lin Y."/>
        </authorList>
    </citation>
    <scope>NUCLEOTIDE SEQUENCE [LARGE SCALE GENOMIC DNA]</scope>
    <source>
        <strain evidence="6">SC-089</strain>
    </source>
</reference>
<sequence>MISHRRILITGAAGQLGTLLRASLRGKAEILRLSDIAALGPRRDGEELCPCDLVDAHAVHELMQGVDQVIHLGASLNVDDWDQTLQVNIAGTYNVFDAARRAGVKRVIYASSHHAIGMYPIQEHLDDRAPLRPDSLYGLSKCFGENTARYFWDKFGLESVCLRIGSTRPKPSEPRELSTWLSEPDFSLLVQACLDAPSVEFSIVYGVSDNADSWWNNTHAARLNYAPKDKAERYRDEIQDLVASGKCPPRYAFQGGKRADYGLVLPRNRPLEP</sequence>
<comment type="similarity">
    <text evidence="1">Belongs to the NAD(P)-dependent epimerase/dehydratase family.</text>
</comment>
<gene>
    <name evidence="5" type="ORF">CEY11_16635</name>
</gene>
<dbReference type="PANTHER" id="PTHR43103:SF5">
    <property type="entry name" value="4-EPIMERASE, PUTATIVE (AFU_ORTHOLOGUE AFUA_7G00360)-RELATED"/>
    <property type="match status" value="1"/>
</dbReference>
<evidence type="ECO:0000256" key="2">
    <source>
        <dbReference type="ARBA" id="ARBA00023002"/>
    </source>
</evidence>
<dbReference type="AlphaFoldDB" id="A0A225M9Y2"/>
<accession>A0A225M9Y2</accession>
<evidence type="ECO:0000313" key="5">
    <source>
        <dbReference type="EMBL" id="OWT57532.1"/>
    </source>
</evidence>
<name>A0A225M9Y2_9BURK</name>
<feature type="domain" description="NAD-dependent epimerase/dehydratase" evidence="4">
    <location>
        <begin position="7"/>
        <end position="165"/>
    </location>
</feature>
<dbReference type="SUPFAM" id="SSF51735">
    <property type="entry name" value="NAD(P)-binding Rossmann-fold domains"/>
    <property type="match status" value="1"/>
</dbReference>
<comment type="caution">
    <text evidence="5">The sequence shown here is derived from an EMBL/GenBank/DDBJ whole genome shotgun (WGS) entry which is preliminary data.</text>
</comment>
<dbReference type="InterPro" id="IPR001509">
    <property type="entry name" value="Epimerase_deHydtase"/>
</dbReference>
<keyword evidence="6" id="KW-1185">Reference proteome</keyword>
<dbReference type="EMBL" id="NJIH01000009">
    <property type="protein sequence ID" value="OWT57532.1"/>
    <property type="molecule type" value="Genomic_DNA"/>
</dbReference>
<dbReference type="InterPro" id="IPR036291">
    <property type="entry name" value="NAD(P)-bd_dom_sf"/>
</dbReference>
<dbReference type="RefSeq" id="WP_088604536.1">
    <property type="nucleotide sequence ID" value="NZ_NJIH01000009.1"/>
</dbReference>
<evidence type="ECO:0000313" key="6">
    <source>
        <dbReference type="Proteomes" id="UP000214603"/>
    </source>
</evidence>